<dbReference type="InterPro" id="IPR011004">
    <property type="entry name" value="Trimer_LpxA-like_sf"/>
</dbReference>
<dbReference type="GO" id="GO:0005829">
    <property type="term" value="C:cytosol"/>
    <property type="evidence" value="ECO:0007669"/>
    <property type="project" value="TreeGrafter"/>
</dbReference>
<evidence type="ECO:0000256" key="4">
    <source>
        <dbReference type="ARBA" id="ARBA00022737"/>
    </source>
</evidence>
<evidence type="ECO:0000256" key="2">
    <source>
        <dbReference type="ARBA" id="ARBA00022458"/>
    </source>
</evidence>
<dbReference type="GO" id="GO:0016407">
    <property type="term" value="F:acetyltransferase activity"/>
    <property type="evidence" value="ECO:0007669"/>
    <property type="project" value="InterPro"/>
</dbReference>
<evidence type="ECO:0000313" key="9">
    <source>
        <dbReference type="EMBL" id="PAQ09951.1"/>
    </source>
</evidence>
<dbReference type="Pfam" id="PF00132">
    <property type="entry name" value="Hexapep"/>
    <property type="match status" value="1"/>
</dbReference>
<keyword evidence="4" id="KW-0677">Repeat</keyword>
<dbReference type="GO" id="GO:0008374">
    <property type="term" value="F:O-acyltransferase activity"/>
    <property type="evidence" value="ECO:0007669"/>
    <property type="project" value="TreeGrafter"/>
</dbReference>
<dbReference type="InterPro" id="IPR051159">
    <property type="entry name" value="Hexapeptide_acetyltransf"/>
</dbReference>
<comment type="caution">
    <text evidence="9">The sequence shown here is derived from an EMBL/GenBank/DDBJ whole genome shotgun (WGS) entry which is preliminary data.</text>
</comment>
<evidence type="ECO:0000259" key="8">
    <source>
        <dbReference type="SMART" id="SM01266"/>
    </source>
</evidence>
<dbReference type="PROSITE" id="PS00101">
    <property type="entry name" value="HEXAPEP_TRANSFERASES"/>
    <property type="match status" value="1"/>
</dbReference>
<organism evidence="9 10">
    <name type="scientific">Mesorhizobium temperatum</name>
    <dbReference type="NCBI Taxonomy" id="241416"/>
    <lineage>
        <taxon>Bacteria</taxon>
        <taxon>Pseudomonadati</taxon>
        <taxon>Pseudomonadota</taxon>
        <taxon>Alphaproteobacteria</taxon>
        <taxon>Hyphomicrobiales</taxon>
        <taxon>Phyllobacteriaceae</taxon>
        <taxon>Mesorhizobium</taxon>
    </lineage>
</organism>
<dbReference type="CDD" id="cd03357">
    <property type="entry name" value="LbH_MAT_GAT"/>
    <property type="match status" value="1"/>
</dbReference>
<dbReference type="InterPro" id="IPR001451">
    <property type="entry name" value="Hexapep"/>
</dbReference>
<gene>
    <name evidence="9" type="ORF">CIT26_10265</name>
</gene>
<dbReference type="EMBL" id="NPKJ01000037">
    <property type="protein sequence ID" value="PAQ09951.1"/>
    <property type="molecule type" value="Genomic_DNA"/>
</dbReference>
<keyword evidence="2" id="KW-0536">Nodulation</keyword>
<dbReference type="Gene3D" id="2.160.10.10">
    <property type="entry name" value="Hexapeptide repeat proteins"/>
    <property type="match status" value="1"/>
</dbReference>
<accession>A0A271LP71</accession>
<evidence type="ECO:0000256" key="5">
    <source>
        <dbReference type="ARBA" id="ARBA00023315"/>
    </source>
</evidence>
<comment type="similarity">
    <text evidence="1">Belongs to the transferase hexapeptide repeat family.</text>
</comment>
<keyword evidence="10" id="KW-1185">Reference proteome</keyword>
<dbReference type="OrthoDB" id="9815592at2"/>
<dbReference type="PANTHER" id="PTHR23416:SF23">
    <property type="entry name" value="ACETYLTRANSFERASE C18B11.09C-RELATED"/>
    <property type="match status" value="1"/>
</dbReference>
<dbReference type="AlphaFoldDB" id="A0A271LP71"/>
<dbReference type="InterPro" id="IPR024688">
    <property type="entry name" value="Mac_dom"/>
</dbReference>
<dbReference type="InterPro" id="IPR018357">
    <property type="entry name" value="Hexapep_transf_CS"/>
</dbReference>
<keyword evidence="5" id="KW-0012">Acyltransferase</keyword>
<reference evidence="9 10" key="1">
    <citation type="submission" date="2017-08" db="EMBL/GenBank/DDBJ databases">
        <title>Mesorhizobium wenxinae sp. nov., a novel rhizobial species isolated from root nodules of chickpea (Cicer arietinum L.).</title>
        <authorList>
            <person name="Zhang J."/>
        </authorList>
    </citation>
    <scope>NUCLEOTIDE SEQUENCE [LARGE SCALE GENOMIC DNA]</scope>
    <source>
        <strain evidence="9 10">SDW018</strain>
    </source>
</reference>
<comment type="function">
    <text evidence="6">Acetyltransferase implicated in the O-acetylation of Nod factors.</text>
</comment>
<dbReference type="FunFam" id="2.160.10.10:FF:000025">
    <property type="entry name" value="Hexapeptide-repeat containing-acetyltransferase"/>
    <property type="match status" value="1"/>
</dbReference>
<proteinExistence type="inferred from homology"/>
<protein>
    <recommendedName>
        <fullName evidence="7">Nodulation protein L</fullName>
    </recommendedName>
</protein>
<dbReference type="SUPFAM" id="SSF51161">
    <property type="entry name" value="Trimeric LpxA-like enzymes"/>
    <property type="match status" value="1"/>
</dbReference>
<dbReference type="Proteomes" id="UP000216442">
    <property type="component" value="Unassembled WGS sequence"/>
</dbReference>
<name>A0A271LP71_9HYPH</name>
<feature type="domain" description="Maltose/galactoside acetyltransferase" evidence="8">
    <location>
        <begin position="6"/>
        <end position="60"/>
    </location>
</feature>
<evidence type="ECO:0000256" key="1">
    <source>
        <dbReference type="ARBA" id="ARBA00007274"/>
    </source>
</evidence>
<sequence>MIRSQKEKMLAGEPYSAADPEIQADLLATGAWLKRYNDTLGQTAEQWHALLSERLAEVGPGAVIRPPFYCDYGFNIRLGAHVFLNFNCVILDVVEVTIGQGTAIGPAVQIYTADHPHDPEQRQSGLQFGRPVHIGSRVWIGGGAIILPGVTIGDDAVVGAGSVVTRDVPAGVKVLGSPARVAMTTLESDRQALHRH</sequence>
<evidence type="ECO:0000256" key="6">
    <source>
        <dbReference type="ARBA" id="ARBA00055587"/>
    </source>
</evidence>
<dbReference type="RefSeq" id="WP_095492475.1">
    <property type="nucleotide sequence ID" value="NZ_NPKJ01000037.1"/>
</dbReference>
<dbReference type="Pfam" id="PF12464">
    <property type="entry name" value="Mac"/>
    <property type="match status" value="1"/>
</dbReference>
<evidence type="ECO:0000313" key="10">
    <source>
        <dbReference type="Proteomes" id="UP000216442"/>
    </source>
</evidence>
<keyword evidence="3 9" id="KW-0808">Transferase</keyword>
<evidence type="ECO:0000256" key="3">
    <source>
        <dbReference type="ARBA" id="ARBA00022679"/>
    </source>
</evidence>
<dbReference type="SMART" id="SM01266">
    <property type="entry name" value="Mac"/>
    <property type="match status" value="1"/>
</dbReference>
<dbReference type="PANTHER" id="PTHR23416">
    <property type="entry name" value="SIALIC ACID SYNTHASE-RELATED"/>
    <property type="match status" value="1"/>
</dbReference>
<evidence type="ECO:0000256" key="7">
    <source>
        <dbReference type="ARBA" id="ARBA00067695"/>
    </source>
</evidence>